<accession>A0A0V1C867</accession>
<gene>
    <name evidence="1" type="ORF">T03_13251</name>
</gene>
<evidence type="ECO:0000313" key="2">
    <source>
        <dbReference type="Proteomes" id="UP000054653"/>
    </source>
</evidence>
<dbReference type="Proteomes" id="UP000054653">
    <property type="component" value="Unassembled WGS sequence"/>
</dbReference>
<dbReference type="EMBL" id="JYDI01000374">
    <property type="protein sequence ID" value="KRY45346.1"/>
    <property type="molecule type" value="Genomic_DNA"/>
</dbReference>
<reference evidence="1 2" key="1">
    <citation type="submission" date="2015-01" db="EMBL/GenBank/DDBJ databases">
        <title>Evolution of Trichinella species and genotypes.</title>
        <authorList>
            <person name="Korhonen P.K."/>
            <person name="Edoardo P."/>
            <person name="Giuseppe L.R."/>
            <person name="Gasser R.B."/>
        </authorList>
    </citation>
    <scope>NUCLEOTIDE SEQUENCE [LARGE SCALE GENOMIC DNA]</scope>
    <source>
        <strain evidence="1">ISS120</strain>
    </source>
</reference>
<keyword evidence="2" id="KW-1185">Reference proteome</keyword>
<protein>
    <submittedName>
        <fullName evidence="1">Uncharacterized protein</fullName>
    </submittedName>
</protein>
<organism evidence="1 2">
    <name type="scientific">Trichinella britovi</name>
    <name type="common">Parasitic roundworm</name>
    <dbReference type="NCBI Taxonomy" id="45882"/>
    <lineage>
        <taxon>Eukaryota</taxon>
        <taxon>Metazoa</taxon>
        <taxon>Ecdysozoa</taxon>
        <taxon>Nematoda</taxon>
        <taxon>Enoplea</taxon>
        <taxon>Dorylaimia</taxon>
        <taxon>Trichinellida</taxon>
        <taxon>Trichinellidae</taxon>
        <taxon>Trichinella</taxon>
    </lineage>
</organism>
<dbReference type="AlphaFoldDB" id="A0A0V1C867"/>
<sequence>MLNVSRALGSQTSSRAFPVTLSHSKDRTNNHTRSLQPTHYRNPPSIFKAVRVRYTTSSFMWSPSFPLLIIHVAYEISQLRWSARAPPIVLYSPHLGVLLPAVIWFQAFEVYHQPLSSPPGTCFSPASSGLRTNRPCPWAFRWLSELMSPQLSIFLPPYRLVVLLQVLPQPLCILSYQPFWYVPREAVHQVNQ</sequence>
<evidence type="ECO:0000313" key="1">
    <source>
        <dbReference type="EMBL" id="KRY45346.1"/>
    </source>
</evidence>
<comment type="caution">
    <text evidence="1">The sequence shown here is derived from an EMBL/GenBank/DDBJ whole genome shotgun (WGS) entry which is preliminary data.</text>
</comment>
<proteinExistence type="predicted"/>
<name>A0A0V1C867_TRIBR</name>